<name>A0A165P7Z1_9APHY</name>
<dbReference type="Proteomes" id="UP000076727">
    <property type="component" value="Unassembled WGS sequence"/>
</dbReference>
<protein>
    <recommendedName>
        <fullName evidence="2">Fungal-type protein kinase domain-containing protein</fullName>
    </recommendedName>
</protein>
<dbReference type="SUPFAM" id="SSF56112">
    <property type="entry name" value="Protein kinase-like (PK-like)"/>
    <property type="match status" value="1"/>
</dbReference>
<proteinExistence type="predicted"/>
<keyword evidence="4" id="KW-1185">Reference proteome</keyword>
<reference evidence="3 4" key="1">
    <citation type="journal article" date="2016" name="Mol. Biol. Evol.">
        <title>Comparative Genomics of Early-Diverging Mushroom-Forming Fungi Provides Insights into the Origins of Lignocellulose Decay Capabilities.</title>
        <authorList>
            <person name="Nagy L.G."/>
            <person name="Riley R."/>
            <person name="Tritt A."/>
            <person name="Adam C."/>
            <person name="Daum C."/>
            <person name="Floudas D."/>
            <person name="Sun H."/>
            <person name="Yadav J.S."/>
            <person name="Pangilinan J."/>
            <person name="Larsson K.H."/>
            <person name="Matsuura K."/>
            <person name="Barry K."/>
            <person name="Labutti K."/>
            <person name="Kuo R."/>
            <person name="Ohm R.A."/>
            <person name="Bhattacharya S.S."/>
            <person name="Shirouzu T."/>
            <person name="Yoshinaga Y."/>
            <person name="Martin F.M."/>
            <person name="Grigoriev I.V."/>
            <person name="Hibbett D.S."/>
        </authorList>
    </citation>
    <scope>NUCLEOTIDE SEQUENCE [LARGE SCALE GENOMIC DNA]</scope>
    <source>
        <strain evidence="3 4">L-15889</strain>
    </source>
</reference>
<evidence type="ECO:0000313" key="4">
    <source>
        <dbReference type="Proteomes" id="UP000076727"/>
    </source>
</evidence>
<feature type="region of interest" description="Disordered" evidence="1">
    <location>
        <begin position="55"/>
        <end position="78"/>
    </location>
</feature>
<dbReference type="Gene3D" id="1.10.510.10">
    <property type="entry name" value="Transferase(Phosphotransferase) domain 1"/>
    <property type="match status" value="1"/>
</dbReference>
<dbReference type="PANTHER" id="PTHR38248">
    <property type="entry name" value="FUNK1 6"/>
    <property type="match status" value="1"/>
</dbReference>
<evidence type="ECO:0000256" key="1">
    <source>
        <dbReference type="SAM" id="MobiDB-lite"/>
    </source>
</evidence>
<dbReference type="OrthoDB" id="5584477at2759"/>
<feature type="region of interest" description="Disordered" evidence="1">
    <location>
        <begin position="646"/>
        <end position="687"/>
    </location>
</feature>
<dbReference type="AlphaFoldDB" id="A0A165P7Z1"/>
<gene>
    <name evidence="3" type="ORF">DAEQUDRAFT_812551</name>
</gene>
<feature type="region of interest" description="Disordered" evidence="1">
    <location>
        <begin position="265"/>
        <end position="339"/>
    </location>
</feature>
<dbReference type="InterPro" id="IPR040976">
    <property type="entry name" value="Pkinase_fungal"/>
</dbReference>
<sequence length="852" mass="95648">MATDDISTADAARSWLSNTLPFFVQHSSPRCPRAFIALYFFNHMASKDPSALGDGSFSVSLPPGPVRPSPPEEERPPVREALSAGDILQATPSQPSAHSVLSGSQGIECQRHHRWVKKYFRDKIVWDVNPAEFIQAVWSFGDEDLPETPFRARGGRIADPPSYDPQKKAVIDWIKAKQETKSYEPLAGIANSLLHRVYGPISSQELRRAYPAQFKVRNVQYEGGYTQEKVDMSFSTVDTTTGERPKWDFEAAFLEVKKMKVAPLPSLLGGPRASNTDGNRASQTGKRKRSTIAGEGSGLPKAKRSRTPDRDAEDVQAGPADEDKGESDRDGLSVEQPDHVLTNNEAQAVRYMNNLMSSNVRSFGIGWLVEDNNMRLWYGDRMGIVVTRKFRFLHGDHRLFLRCIAAMGRSSVHGMGIFPDLHFPGNSPSGPPQLKQYKGAQLRITAKRPDASEPEYFEFDVDEQAGRIYTEFGVLGRGTSVIPIRARSDTSKHFQDERLVAKVSWPHALRKAEDSLIIAVRKGLAEAKPQYLQHIVDLKCSVTRTIEELGLPRVVLGLYPDAIDLRVCRTLVMKSYERLELVESVEDFKTVYVDVVRAHYWVWTTTRTLHRDISTNNIMWFRDRDGKVIGVLCDWDLAEQNLNGDIPPTVTDERPAPENPPAVALGAQSGGAAAQGDAKTRSSNALKPRYRTGTGPFMALDLLRQGTPPVHLYRHDLESCFYLLAYVCAVWNPENKRFGRLEAWEREALIDIWSSKHEFLMDPIVYAGVFKDAHPSLKPLADQQGWIWKLTEVFLAIEDHASSIRTLRVRLEHSEGYQAAGIEKKIKAREAERESEVSFKLFMEILGAPLDV</sequence>
<feature type="compositionally biased region" description="Low complexity" evidence="1">
    <location>
        <begin position="662"/>
        <end position="677"/>
    </location>
</feature>
<dbReference type="EMBL" id="KV429072">
    <property type="protein sequence ID" value="KZT67877.1"/>
    <property type="molecule type" value="Genomic_DNA"/>
</dbReference>
<feature type="compositionally biased region" description="Polar residues" evidence="1">
    <location>
        <begin position="273"/>
        <end position="284"/>
    </location>
</feature>
<accession>A0A165P7Z1</accession>
<feature type="domain" description="Fungal-type protein kinase" evidence="2">
    <location>
        <begin position="347"/>
        <end position="522"/>
    </location>
</feature>
<dbReference type="InterPro" id="IPR011009">
    <property type="entry name" value="Kinase-like_dom_sf"/>
</dbReference>
<feature type="compositionally biased region" description="Basic and acidic residues" evidence="1">
    <location>
        <begin position="326"/>
        <end position="338"/>
    </location>
</feature>
<feature type="domain" description="Fungal-type protein kinase" evidence="2">
    <location>
        <begin position="563"/>
        <end position="640"/>
    </location>
</feature>
<organism evidence="3 4">
    <name type="scientific">Daedalea quercina L-15889</name>
    <dbReference type="NCBI Taxonomy" id="1314783"/>
    <lineage>
        <taxon>Eukaryota</taxon>
        <taxon>Fungi</taxon>
        <taxon>Dikarya</taxon>
        <taxon>Basidiomycota</taxon>
        <taxon>Agaricomycotina</taxon>
        <taxon>Agaricomycetes</taxon>
        <taxon>Polyporales</taxon>
        <taxon>Fomitopsis</taxon>
    </lineage>
</organism>
<dbReference type="STRING" id="1314783.A0A165P7Z1"/>
<dbReference type="PANTHER" id="PTHR38248:SF2">
    <property type="entry name" value="FUNK1 11"/>
    <property type="match status" value="1"/>
</dbReference>
<evidence type="ECO:0000259" key="2">
    <source>
        <dbReference type="Pfam" id="PF17667"/>
    </source>
</evidence>
<evidence type="ECO:0000313" key="3">
    <source>
        <dbReference type="EMBL" id="KZT67877.1"/>
    </source>
</evidence>
<feature type="domain" description="Fungal-type protein kinase" evidence="2">
    <location>
        <begin position="683"/>
        <end position="728"/>
    </location>
</feature>
<dbReference type="Pfam" id="PF17667">
    <property type="entry name" value="Pkinase_fungal"/>
    <property type="match status" value="3"/>
</dbReference>